<reference evidence="12 13" key="1">
    <citation type="submission" date="2019-03" db="EMBL/GenBank/DDBJ databases">
        <title>Genomic features of bacteria from cold environments.</title>
        <authorList>
            <person name="Shen L."/>
        </authorList>
    </citation>
    <scope>NUCLEOTIDE SEQUENCE [LARGE SCALE GENOMIC DNA]</scope>
    <source>
        <strain evidence="13">T3246-1</strain>
    </source>
</reference>
<evidence type="ECO:0000256" key="2">
    <source>
        <dbReference type="ARBA" id="ARBA00022448"/>
    </source>
</evidence>
<evidence type="ECO:0000256" key="5">
    <source>
        <dbReference type="ARBA" id="ARBA00022989"/>
    </source>
</evidence>
<feature type="transmembrane region" description="Helical" evidence="10">
    <location>
        <begin position="181"/>
        <end position="202"/>
    </location>
</feature>
<feature type="transmembrane region" description="Helical" evidence="10">
    <location>
        <begin position="270"/>
        <end position="289"/>
    </location>
</feature>
<evidence type="ECO:0000256" key="4">
    <source>
        <dbReference type="ARBA" id="ARBA00022692"/>
    </source>
</evidence>
<keyword evidence="4 10" id="KW-0812">Transmembrane</keyword>
<proteinExistence type="predicted"/>
<keyword evidence="9" id="KW-0739">Sodium transport</keyword>
<evidence type="ECO:0000256" key="7">
    <source>
        <dbReference type="ARBA" id="ARBA00023065"/>
    </source>
</evidence>
<evidence type="ECO:0000259" key="11">
    <source>
        <dbReference type="Pfam" id="PF00999"/>
    </source>
</evidence>
<evidence type="ECO:0000256" key="6">
    <source>
        <dbReference type="ARBA" id="ARBA00023053"/>
    </source>
</evidence>
<keyword evidence="6" id="KW-0915">Sodium</keyword>
<dbReference type="Gene3D" id="6.10.140.1330">
    <property type="match status" value="1"/>
</dbReference>
<keyword evidence="5 10" id="KW-1133">Transmembrane helix</keyword>
<evidence type="ECO:0000256" key="1">
    <source>
        <dbReference type="ARBA" id="ARBA00004651"/>
    </source>
</evidence>
<keyword evidence="13" id="KW-1185">Reference proteome</keyword>
<feature type="transmembrane region" description="Helical" evidence="10">
    <location>
        <begin position="54"/>
        <end position="73"/>
    </location>
</feature>
<name>A0ABY2E1A5_9MICO</name>
<feature type="transmembrane region" description="Helical" evidence="10">
    <location>
        <begin position="301"/>
        <end position="327"/>
    </location>
</feature>
<evidence type="ECO:0000313" key="13">
    <source>
        <dbReference type="Proteomes" id="UP000504882"/>
    </source>
</evidence>
<feature type="transmembrane region" description="Helical" evidence="10">
    <location>
        <begin position="6"/>
        <end position="22"/>
    </location>
</feature>
<evidence type="ECO:0000256" key="10">
    <source>
        <dbReference type="SAM" id="Phobius"/>
    </source>
</evidence>
<accession>A0ABY2E1A5</accession>
<feature type="transmembrane region" description="Helical" evidence="10">
    <location>
        <begin position="154"/>
        <end position="175"/>
    </location>
</feature>
<feature type="transmembrane region" description="Helical" evidence="10">
    <location>
        <begin position="29"/>
        <end position="48"/>
    </location>
</feature>
<comment type="caution">
    <text evidence="12">The sequence shown here is derived from an EMBL/GenBank/DDBJ whole genome shotgun (WGS) entry which is preliminary data.</text>
</comment>
<keyword evidence="7" id="KW-0406">Ion transport</keyword>
<dbReference type="EMBL" id="SMNA01000007">
    <property type="protein sequence ID" value="TDE91705.1"/>
    <property type="molecule type" value="Genomic_DNA"/>
</dbReference>
<dbReference type="PANTHER" id="PTHR10110:SF86">
    <property type="entry name" value="SODIUM_HYDROGEN EXCHANGER 7"/>
    <property type="match status" value="1"/>
</dbReference>
<dbReference type="Pfam" id="PF00999">
    <property type="entry name" value="Na_H_Exchanger"/>
    <property type="match status" value="1"/>
</dbReference>
<feature type="transmembrane region" description="Helical" evidence="10">
    <location>
        <begin position="419"/>
        <end position="442"/>
    </location>
</feature>
<sequence length="567" mass="60019">MEYALAAVAAIVTIVLVARFAPKLGVAAPLILIVVGSLFSFLPFAPSVEVDPEWILVGVLPPLLYSAAVNVPLMDFRRNLKAITGLSVVLVILSTAVSGYLLYLIFPDLDLAAAFALGAVISPPDAVAATAIGKRLGLPGRLVTVLEGEGLVNDATALVLLRSAIAATAGVVSLWGFVGDFVFAVAVAIGVGIAIGFATVAVRARLNNPVLNTSISFAVPFIAYLPAEELGASGVLSVVVAGLVAGHRSATRLTAQDRISERLNWRTVQFILENGVFLLMGTEVATLVVQVEDDDLGVGSAVLIGLLMTAVLIVVRFAFMVPLIASLRRDARRAQTRGVYLDQALDRLRGAPTDDPRVRARASRISRMLARRRADVDSLTAEGLGWRGGVVLGWSGMRGVVTLAAAQSLPRDLPYRPQLILVAFTVALVTLLLQGGTLPALIGRLRVTGASAERERDDLASLLEEISTTGLATVSDTALEGEEPVEPTILTRVRAESVLRAAAVRETGGDGGAHAVYVRLRRRVLEAERAALIEARSLGVHRSTSLAKAEHLLDQEEARLYRHDGGH</sequence>
<feature type="transmembrane region" description="Helical" evidence="10">
    <location>
        <begin position="233"/>
        <end position="250"/>
    </location>
</feature>
<evidence type="ECO:0000256" key="9">
    <source>
        <dbReference type="ARBA" id="ARBA00023201"/>
    </source>
</evidence>
<keyword evidence="3" id="KW-1003">Cell membrane</keyword>
<dbReference type="Proteomes" id="UP000504882">
    <property type="component" value="Unassembled WGS sequence"/>
</dbReference>
<gene>
    <name evidence="12" type="ORF">EXU48_16405</name>
</gene>
<keyword evidence="2" id="KW-0813">Transport</keyword>
<feature type="domain" description="Cation/H+ exchanger transmembrane" evidence="11">
    <location>
        <begin position="13"/>
        <end position="441"/>
    </location>
</feature>
<keyword evidence="8 10" id="KW-0472">Membrane</keyword>
<protein>
    <submittedName>
        <fullName evidence="12">Sodium:proton antiporter</fullName>
    </submittedName>
</protein>
<dbReference type="RefSeq" id="WP_133108737.1">
    <property type="nucleotide sequence ID" value="NZ_SMNA01000007.1"/>
</dbReference>
<evidence type="ECO:0000256" key="8">
    <source>
        <dbReference type="ARBA" id="ARBA00023136"/>
    </source>
</evidence>
<feature type="transmembrane region" description="Helical" evidence="10">
    <location>
        <begin position="85"/>
        <end position="106"/>
    </location>
</feature>
<dbReference type="InterPro" id="IPR006153">
    <property type="entry name" value="Cation/H_exchanger_TM"/>
</dbReference>
<dbReference type="InterPro" id="IPR018422">
    <property type="entry name" value="Cation/H_exchanger_CPA1"/>
</dbReference>
<evidence type="ECO:0000256" key="3">
    <source>
        <dbReference type="ARBA" id="ARBA00022475"/>
    </source>
</evidence>
<comment type="subcellular location">
    <subcellularLocation>
        <location evidence="1">Cell membrane</location>
        <topology evidence="1">Multi-pass membrane protein</topology>
    </subcellularLocation>
</comment>
<evidence type="ECO:0000313" key="12">
    <source>
        <dbReference type="EMBL" id="TDE91705.1"/>
    </source>
</evidence>
<dbReference type="PANTHER" id="PTHR10110">
    <property type="entry name" value="SODIUM/HYDROGEN EXCHANGER"/>
    <property type="match status" value="1"/>
</dbReference>
<organism evidence="12 13">
    <name type="scientific">Occultella glacieicola</name>
    <dbReference type="NCBI Taxonomy" id="2518684"/>
    <lineage>
        <taxon>Bacteria</taxon>
        <taxon>Bacillati</taxon>
        <taxon>Actinomycetota</taxon>
        <taxon>Actinomycetes</taxon>
        <taxon>Micrococcales</taxon>
        <taxon>Ruaniaceae</taxon>
        <taxon>Occultella</taxon>
    </lineage>
</organism>